<feature type="domain" description="Amidohydrolase-related" evidence="1">
    <location>
        <begin position="57"/>
        <end position="422"/>
    </location>
</feature>
<evidence type="ECO:0000313" key="2">
    <source>
        <dbReference type="EMBL" id="KAL2060886.1"/>
    </source>
</evidence>
<dbReference type="Gene3D" id="3.30.110.90">
    <property type="entry name" value="Amidohydrolase"/>
    <property type="match status" value="1"/>
</dbReference>
<evidence type="ECO:0000313" key="3">
    <source>
        <dbReference type="Proteomes" id="UP001595075"/>
    </source>
</evidence>
<dbReference type="Gene3D" id="1.20.58.520">
    <property type="entry name" value="Amidohydrolase"/>
    <property type="match status" value="1"/>
</dbReference>
<dbReference type="Pfam" id="PF01979">
    <property type="entry name" value="Amidohydro_1"/>
    <property type="match status" value="1"/>
</dbReference>
<dbReference type="EMBL" id="JAZHXI010000020">
    <property type="protein sequence ID" value="KAL2060886.1"/>
    <property type="molecule type" value="Genomic_DNA"/>
</dbReference>
<dbReference type="Proteomes" id="UP001595075">
    <property type="component" value="Unassembled WGS sequence"/>
</dbReference>
<dbReference type="Gene3D" id="3.40.50.10910">
    <property type="entry name" value="Amidohydrolase"/>
    <property type="match status" value="1"/>
</dbReference>
<comment type="caution">
    <text evidence="2">The sequence shown here is derived from an EMBL/GenBank/DDBJ whole genome shotgun (WGS) entry which is preliminary data.</text>
</comment>
<dbReference type="SUPFAM" id="SSF51338">
    <property type="entry name" value="Composite domain of metallo-dependent hydrolases"/>
    <property type="match status" value="1"/>
</dbReference>
<dbReference type="SUPFAM" id="SSF51556">
    <property type="entry name" value="Metallo-dependent hydrolases"/>
    <property type="match status" value="1"/>
</dbReference>
<dbReference type="Gene3D" id="2.30.40.10">
    <property type="entry name" value="Urease, subunit C, domain 1"/>
    <property type="match status" value="1"/>
</dbReference>
<dbReference type="InterPro" id="IPR032466">
    <property type="entry name" value="Metal_Hydrolase"/>
</dbReference>
<dbReference type="InterPro" id="IPR011059">
    <property type="entry name" value="Metal-dep_hydrolase_composite"/>
</dbReference>
<protein>
    <recommendedName>
        <fullName evidence="1">Amidohydrolase-related domain-containing protein</fullName>
    </recommendedName>
</protein>
<sequence>MSTTLIHSTRIFSGHSTLTTCGSILFTTSPPHILSIHFSNPYPLPTADVIIDGTNHTVLPGLIDGHVHCHKGIEELEKVIRWGVTTVCDCYSEVENVESVKRSLGSWKEGKGGLRNDVADFRSACLPATVEGGWPEPVIRETVADGEIADKWIARWPKLKTAADAEAFVQLNISRGACFIKLMHESGSIMAHTGPLLTPSISLQKSVVGSAHAHGLITLAHALSLKDTLDVLEAGTDGLAHCFCDEDPTAELLEAYKRNGSFLIPTLIVVATLTGEETKCSEVFVNGDMAKKHLDDEEKTCFCGRMMMGKKECKVEYAYRTVRLLKENGIDIVAGTDTATGLKGTAFGLSLHQELSLYVERCGFTPIEALRSATSVSARRFRMHDRGVLKEGLRADVLMVRGDPTKNIRDTVNVEGVWRGGERLGG</sequence>
<proteinExistence type="predicted"/>
<evidence type="ECO:0000259" key="1">
    <source>
        <dbReference type="Pfam" id="PF01979"/>
    </source>
</evidence>
<dbReference type="PANTHER" id="PTHR43135">
    <property type="entry name" value="ALPHA-D-RIBOSE 1-METHYLPHOSPHONATE 5-TRIPHOSPHATE DIPHOSPHATASE"/>
    <property type="match status" value="1"/>
</dbReference>
<name>A0ABR4BUU7_9HELO</name>
<dbReference type="PANTHER" id="PTHR43135:SF3">
    <property type="entry name" value="ALPHA-D-RIBOSE 1-METHYLPHOSPHONATE 5-TRIPHOSPHATE DIPHOSPHATASE"/>
    <property type="match status" value="1"/>
</dbReference>
<dbReference type="InterPro" id="IPR051781">
    <property type="entry name" value="Metallo-dep_Hydrolase"/>
</dbReference>
<dbReference type="InterPro" id="IPR006680">
    <property type="entry name" value="Amidohydro-rel"/>
</dbReference>
<organism evidence="2 3">
    <name type="scientific">Oculimacula yallundae</name>
    <dbReference type="NCBI Taxonomy" id="86028"/>
    <lineage>
        <taxon>Eukaryota</taxon>
        <taxon>Fungi</taxon>
        <taxon>Dikarya</taxon>
        <taxon>Ascomycota</taxon>
        <taxon>Pezizomycotina</taxon>
        <taxon>Leotiomycetes</taxon>
        <taxon>Helotiales</taxon>
        <taxon>Ploettnerulaceae</taxon>
        <taxon>Oculimacula</taxon>
    </lineage>
</organism>
<gene>
    <name evidence="2" type="ORF">VTL71DRAFT_8938</name>
</gene>
<accession>A0ABR4BUU7</accession>
<keyword evidence="3" id="KW-1185">Reference proteome</keyword>
<reference evidence="2 3" key="1">
    <citation type="journal article" date="2024" name="Commun. Biol.">
        <title>Comparative genomic analysis of thermophilic fungi reveals convergent evolutionary adaptations and gene losses.</title>
        <authorList>
            <person name="Steindorff A.S."/>
            <person name="Aguilar-Pontes M.V."/>
            <person name="Robinson A.J."/>
            <person name="Andreopoulos B."/>
            <person name="LaButti K."/>
            <person name="Kuo A."/>
            <person name="Mondo S."/>
            <person name="Riley R."/>
            <person name="Otillar R."/>
            <person name="Haridas S."/>
            <person name="Lipzen A."/>
            <person name="Grimwood J."/>
            <person name="Schmutz J."/>
            <person name="Clum A."/>
            <person name="Reid I.D."/>
            <person name="Moisan M.C."/>
            <person name="Butler G."/>
            <person name="Nguyen T.T.M."/>
            <person name="Dewar K."/>
            <person name="Conant G."/>
            <person name="Drula E."/>
            <person name="Henrissat B."/>
            <person name="Hansel C."/>
            <person name="Singer S."/>
            <person name="Hutchinson M.I."/>
            <person name="de Vries R.P."/>
            <person name="Natvig D.O."/>
            <person name="Powell A.J."/>
            <person name="Tsang A."/>
            <person name="Grigoriev I.V."/>
        </authorList>
    </citation>
    <scope>NUCLEOTIDE SEQUENCE [LARGE SCALE GENOMIC DNA]</scope>
    <source>
        <strain evidence="2 3">CBS 494.80</strain>
    </source>
</reference>